<proteinExistence type="predicted"/>
<sequence length="526" mass="56753">MVSFVAAAASLLAVTSSADAAVRGLDRRRLSYELIAGYEPRSQVTDHNALDLDQQMMEQQLALGTDQSFAVAKNIYTNGAHSRSVASVTLNSGLLNAIPAKTPVSGRSSSGSEVVGITVADYPAGATSIDIQYNTISIQAQYVGCQVGGSPTPNLQGCFAASGTLNIEGEGTFTYTYTPESDNKNTRTLQGFSTQAKERMYDCPNCPYATYEKFYTYYGAHDYADQWVMAAFDGQPTSFANGNADFRQYGVVGRTEAIKKGTVFMNVWMYVIRELEDALDDCKEGCTIENCNDDPVHAWDEAVAFYSGSLEGRDGTGSGVFLHELADKRCANFKTCGDLADGDTGISHVNIQIFRQFSDGLHKIIAGECSSARANKEAIEHMMAVPMIQGSLRYAYITDKEPFSEKAEAEGAVFAAAVLPLVHACDEDAAQTIYDNLKTGQGGSADYAKVKSAFESTYGCLKVRCEDIGGLWDSALGQYMSGAEPCHYSTSSNKNTGLIVGLSVGGIVLVGIFIILWNRSRYAKEY</sequence>
<reference evidence="3" key="2">
    <citation type="submission" date="2021-04" db="EMBL/GenBank/DDBJ databases">
        <authorList>
            <person name="Podell S."/>
        </authorList>
    </citation>
    <scope>NUCLEOTIDE SEQUENCE</scope>
    <source>
        <strain evidence="3">Hildebrandi</strain>
    </source>
</reference>
<dbReference type="Proteomes" id="UP000693970">
    <property type="component" value="Unassembled WGS sequence"/>
</dbReference>
<name>A0A9K3PZB6_9STRA</name>
<organism evidence="3 4">
    <name type="scientific">Nitzschia inconspicua</name>
    <dbReference type="NCBI Taxonomy" id="303405"/>
    <lineage>
        <taxon>Eukaryota</taxon>
        <taxon>Sar</taxon>
        <taxon>Stramenopiles</taxon>
        <taxon>Ochrophyta</taxon>
        <taxon>Bacillariophyta</taxon>
        <taxon>Bacillariophyceae</taxon>
        <taxon>Bacillariophycidae</taxon>
        <taxon>Bacillariales</taxon>
        <taxon>Bacillariaceae</taxon>
        <taxon>Nitzschia</taxon>
    </lineage>
</organism>
<accession>A0A9K3PZB6</accession>
<keyword evidence="1" id="KW-1133">Transmembrane helix</keyword>
<keyword evidence="2" id="KW-0732">Signal</keyword>
<dbReference type="EMBL" id="JAGRRH010000009">
    <property type="protein sequence ID" value="KAG7365036.1"/>
    <property type="molecule type" value="Genomic_DNA"/>
</dbReference>
<protein>
    <submittedName>
        <fullName evidence="3">Low iron-inducible periplasmic protein</fullName>
    </submittedName>
</protein>
<keyword evidence="1" id="KW-0812">Transmembrane</keyword>
<evidence type="ECO:0000313" key="3">
    <source>
        <dbReference type="EMBL" id="KAG7365036.1"/>
    </source>
</evidence>
<evidence type="ECO:0000256" key="2">
    <source>
        <dbReference type="SAM" id="SignalP"/>
    </source>
</evidence>
<comment type="caution">
    <text evidence="3">The sequence shown here is derived from an EMBL/GenBank/DDBJ whole genome shotgun (WGS) entry which is preliminary data.</text>
</comment>
<evidence type="ECO:0000313" key="4">
    <source>
        <dbReference type="Proteomes" id="UP000693970"/>
    </source>
</evidence>
<evidence type="ECO:0000256" key="1">
    <source>
        <dbReference type="SAM" id="Phobius"/>
    </source>
</evidence>
<keyword evidence="1" id="KW-0472">Membrane</keyword>
<dbReference type="AlphaFoldDB" id="A0A9K3PZB6"/>
<dbReference type="OrthoDB" id="41870at2759"/>
<feature type="signal peptide" evidence="2">
    <location>
        <begin position="1"/>
        <end position="20"/>
    </location>
</feature>
<keyword evidence="4" id="KW-1185">Reference proteome</keyword>
<reference evidence="3" key="1">
    <citation type="journal article" date="2021" name="Sci. Rep.">
        <title>Diploid genomic architecture of Nitzschia inconspicua, an elite biomass production diatom.</title>
        <authorList>
            <person name="Oliver A."/>
            <person name="Podell S."/>
            <person name="Pinowska A."/>
            <person name="Traller J.C."/>
            <person name="Smith S.R."/>
            <person name="McClure R."/>
            <person name="Beliaev A."/>
            <person name="Bohutskyi P."/>
            <person name="Hill E.A."/>
            <person name="Rabines A."/>
            <person name="Zheng H."/>
            <person name="Allen L.Z."/>
            <person name="Kuo A."/>
            <person name="Grigoriev I.V."/>
            <person name="Allen A.E."/>
            <person name="Hazlebeck D."/>
            <person name="Allen E.E."/>
        </authorList>
    </citation>
    <scope>NUCLEOTIDE SEQUENCE</scope>
    <source>
        <strain evidence="3">Hildebrandi</strain>
    </source>
</reference>
<feature type="transmembrane region" description="Helical" evidence="1">
    <location>
        <begin position="496"/>
        <end position="517"/>
    </location>
</feature>
<gene>
    <name evidence="3" type="ORF">IV203_038239</name>
</gene>
<feature type="chain" id="PRO_5039916229" evidence="2">
    <location>
        <begin position="21"/>
        <end position="526"/>
    </location>
</feature>